<dbReference type="EMBL" id="QKOE01000016">
    <property type="protein sequence ID" value="PZA15193.1"/>
    <property type="molecule type" value="Genomic_DNA"/>
</dbReference>
<dbReference type="OrthoDB" id="8526691at2"/>
<protein>
    <submittedName>
        <fullName evidence="1">PilZ domain-containing protein</fullName>
    </submittedName>
</protein>
<gene>
    <name evidence="1" type="ORF">DNK49_17745</name>
</gene>
<comment type="caution">
    <text evidence="1">The sequence shown here is derived from an EMBL/GenBank/DDBJ whole genome shotgun (WGS) entry which is preliminary data.</text>
</comment>
<reference evidence="1 2" key="1">
    <citation type="submission" date="2018-06" db="EMBL/GenBank/DDBJ databases">
        <title>Azoarcus communis strain SWub3 genome.</title>
        <authorList>
            <person name="Zorraquino Salvo V."/>
            <person name="Toubiana D."/>
            <person name="Blumwald E."/>
        </authorList>
    </citation>
    <scope>NUCLEOTIDE SEQUENCE [LARGE SCALE GENOMIC DNA]</scope>
    <source>
        <strain evidence="1 2">SWub3</strain>
    </source>
</reference>
<dbReference type="RefSeq" id="WP_110527589.1">
    <property type="nucleotide sequence ID" value="NZ_QKOE01000016.1"/>
</dbReference>
<sequence length="144" mass="15836">MKAAQNEEVDLEPGAAERRARQRFVARRRGESCFWALVDDRRLALNDLSLEGFSLPASSILATGVAFDFVLQREDLPDEVHGRAEVVNQIAGEDVAKAGCRFLTLAEGGAERLHEWLVAHVLVNASVRITEKDAERIVSGPSLI</sequence>
<name>A0A323UT28_9RHOO</name>
<proteinExistence type="predicted"/>
<keyword evidence="2" id="KW-1185">Reference proteome</keyword>
<organism evidence="1 2">
    <name type="scientific">Parazoarcus communis SWub3 = DSM 12120</name>
    <dbReference type="NCBI Taxonomy" id="1121029"/>
    <lineage>
        <taxon>Bacteria</taxon>
        <taxon>Pseudomonadati</taxon>
        <taxon>Pseudomonadota</taxon>
        <taxon>Betaproteobacteria</taxon>
        <taxon>Rhodocyclales</taxon>
        <taxon>Zoogloeaceae</taxon>
        <taxon>Parazoarcus</taxon>
    </lineage>
</organism>
<evidence type="ECO:0000313" key="2">
    <source>
        <dbReference type="Proteomes" id="UP000248259"/>
    </source>
</evidence>
<accession>A0A323UT28</accession>
<dbReference type="AlphaFoldDB" id="A0A323UT28"/>
<dbReference type="Proteomes" id="UP000248259">
    <property type="component" value="Unassembled WGS sequence"/>
</dbReference>
<evidence type="ECO:0000313" key="1">
    <source>
        <dbReference type="EMBL" id="PZA15193.1"/>
    </source>
</evidence>